<dbReference type="InterPro" id="IPR056792">
    <property type="entry name" value="PRC_RimM"/>
</dbReference>
<dbReference type="Gene3D" id="2.40.30.60">
    <property type="entry name" value="RimM"/>
    <property type="match status" value="1"/>
</dbReference>
<evidence type="ECO:0000313" key="9">
    <source>
        <dbReference type="Proteomes" id="UP001589867"/>
    </source>
</evidence>
<comment type="subunit">
    <text evidence="5">Binds ribosomal protein uS19.</text>
</comment>
<keyword evidence="9" id="KW-1185">Reference proteome</keyword>
<dbReference type="PANTHER" id="PTHR33692:SF1">
    <property type="entry name" value="RIBOSOME MATURATION FACTOR RIMM"/>
    <property type="match status" value="1"/>
</dbReference>
<dbReference type="RefSeq" id="WP_377253328.1">
    <property type="nucleotide sequence ID" value="NZ_JBHLUH010000041.1"/>
</dbReference>
<dbReference type="InterPro" id="IPR011961">
    <property type="entry name" value="RimM"/>
</dbReference>
<dbReference type="Pfam" id="PF01782">
    <property type="entry name" value="RimM"/>
    <property type="match status" value="1"/>
</dbReference>
<comment type="domain">
    <text evidence="5">The PRC barrel domain binds ribosomal protein uS19.</text>
</comment>
<comment type="similarity">
    <text evidence="5">Belongs to the RimM family.</text>
</comment>
<dbReference type="SUPFAM" id="SSF50447">
    <property type="entry name" value="Translation proteins"/>
    <property type="match status" value="1"/>
</dbReference>
<comment type="subcellular location">
    <subcellularLocation>
        <location evidence="5">Cytoplasm</location>
    </subcellularLocation>
</comment>
<evidence type="ECO:0000259" key="6">
    <source>
        <dbReference type="Pfam" id="PF01782"/>
    </source>
</evidence>
<protein>
    <recommendedName>
        <fullName evidence="5">Ribosome maturation factor RimM</fullName>
    </recommendedName>
</protein>
<dbReference type="NCBIfam" id="TIGR02273">
    <property type="entry name" value="16S_RimM"/>
    <property type="match status" value="1"/>
</dbReference>
<dbReference type="PANTHER" id="PTHR33692">
    <property type="entry name" value="RIBOSOME MATURATION FACTOR RIMM"/>
    <property type="match status" value="1"/>
</dbReference>
<dbReference type="InterPro" id="IPR011033">
    <property type="entry name" value="PRC_barrel-like_sf"/>
</dbReference>
<keyword evidence="3 5" id="KW-0698">rRNA processing</keyword>
<keyword evidence="1 5" id="KW-0963">Cytoplasm</keyword>
<organism evidence="8 9">
    <name type="scientific">Phytohabitans kaempferiae</name>
    <dbReference type="NCBI Taxonomy" id="1620943"/>
    <lineage>
        <taxon>Bacteria</taxon>
        <taxon>Bacillati</taxon>
        <taxon>Actinomycetota</taxon>
        <taxon>Actinomycetes</taxon>
        <taxon>Micromonosporales</taxon>
        <taxon>Micromonosporaceae</taxon>
    </lineage>
</organism>
<dbReference type="SUPFAM" id="SSF50346">
    <property type="entry name" value="PRC-barrel domain"/>
    <property type="match status" value="1"/>
</dbReference>
<dbReference type="InterPro" id="IPR009000">
    <property type="entry name" value="Transl_B-barrel_sf"/>
</dbReference>
<keyword evidence="4 5" id="KW-0143">Chaperone</keyword>
<keyword evidence="2 5" id="KW-0690">Ribosome biogenesis</keyword>
<gene>
    <name evidence="5 8" type="primary">rimM</name>
    <name evidence="8" type="ORF">ACFFIA_21285</name>
</gene>
<sequence length="180" mass="19192">MQLYVGRIARPHGIRGEVIVEVRTDEPAERFAPGKVLATDPGAAPSSDPAAYQVPPQLTIEAVRAHQGRLIVAFDGIYDRNVADALRGVLLCVDSSDLGTLDDPDEFHDHQLVGLTAVTPAGETLGEVARIDHAPASDLLVLRRPEGRTALVPFVKAIVPEVDLAGGRVIVDPPEGLFDL</sequence>
<dbReference type="EMBL" id="JBHLUH010000041">
    <property type="protein sequence ID" value="MFC0530201.1"/>
    <property type="molecule type" value="Genomic_DNA"/>
</dbReference>
<comment type="caution">
    <text evidence="8">The sequence shown here is derived from an EMBL/GenBank/DDBJ whole genome shotgun (WGS) entry which is preliminary data.</text>
</comment>
<feature type="domain" description="Ribosome maturation factor RimM PRC barrel" evidence="7">
    <location>
        <begin position="110"/>
        <end position="177"/>
    </location>
</feature>
<feature type="domain" description="RimM N-terminal" evidence="6">
    <location>
        <begin position="5"/>
        <end position="96"/>
    </location>
</feature>
<evidence type="ECO:0000259" key="7">
    <source>
        <dbReference type="Pfam" id="PF24986"/>
    </source>
</evidence>
<evidence type="ECO:0000313" key="8">
    <source>
        <dbReference type="EMBL" id="MFC0530201.1"/>
    </source>
</evidence>
<dbReference type="Pfam" id="PF24986">
    <property type="entry name" value="PRC_RimM"/>
    <property type="match status" value="1"/>
</dbReference>
<name>A0ABV6M672_9ACTN</name>
<accession>A0ABV6M672</accession>
<evidence type="ECO:0000256" key="5">
    <source>
        <dbReference type="HAMAP-Rule" id="MF_00014"/>
    </source>
</evidence>
<dbReference type="InterPro" id="IPR002676">
    <property type="entry name" value="RimM_N"/>
</dbReference>
<comment type="function">
    <text evidence="5">An accessory protein needed during the final step in the assembly of 30S ribosomal subunit, possibly for assembly of the head region. Essential for efficient processing of 16S rRNA. May be needed both before and after RbfA during the maturation of 16S rRNA. It has affinity for free ribosomal 30S subunits but not for 70S ribosomes.</text>
</comment>
<dbReference type="InterPro" id="IPR036976">
    <property type="entry name" value="RimM_N_sf"/>
</dbReference>
<dbReference type="Proteomes" id="UP001589867">
    <property type="component" value="Unassembled WGS sequence"/>
</dbReference>
<dbReference type="Gene3D" id="2.30.30.240">
    <property type="entry name" value="PRC-barrel domain"/>
    <property type="match status" value="1"/>
</dbReference>
<evidence type="ECO:0000256" key="3">
    <source>
        <dbReference type="ARBA" id="ARBA00022552"/>
    </source>
</evidence>
<evidence type="ECO:0000256" key="2">
    <source>
        <dbReference type="ARBA" id="ARBA00022517"/>
    </source>
</evidence>
<evidence type="ECO:0000256" key="4">
    <source>
        <dbReference type="ARBA" id="ARBA00023186"/>
    </source>
</evidence>
<evidence type="ECO:0000256" key="1">
    <source>
        <dbReference type="ARBA" id="ARBA00022490"/>
    </source>
</evidence>
<dbReference type="HAMAP" id="MF_00014">
    <property type="entry name" value="Ribosome_mat_RimM"/>
    <property type="match status" value="1"/>
</dbReference>
<proteinExistence type="inferred from homology"/>
<reference evidence="8 9" key="1">
    <citation type="submission" date="2024-09" db="EMBL/GenBank/DDBJ databases">
        <authorList>
            <person name="Sun Q."/>
            <person name="Mori K."/>
        </authorList>
    </citation>
    <scope>NUCLEOTIDE SEQUENCE [LARGE SCALE GENOMIC DNA]</scope>
    <source>
        <strain evidence="8 9">TBRC 3947</strain>
    </source>
</reference>